<evidence type="ECO:0000313" key="8">
    <source>
        <dbReference type="EMBL" id="MFD1736927.1"/>
    </source>
</evidence>
<evidence type="ECO:0000256" key="4">
    <source>
        <dbReference type="ARBA" id="ARBA00022909"/>
    </source>
</evidence>
<dbReference type="InterPro" id="IPR043133">
    <property type="entry name" value="GTP-CH-I_C/QueF"/>
</dbReference>
<protein>
    <recommendedName>
        <fullName evidence="6">7,8-dihydroneopterin aldolase</fullName>
        <ecNumber evidence="6">4.1.2.25</ecNumber>
    </recommendedName>
</protein>
<evidence type="ECO:0000256" key="6">
    <source>
        <dbReference type="RuleBase" id="RU362079"/>
    </source>
</evidence>
<evidence type="ECO:0000259" key="7">
    <source>
        <dbReference type="SMART" id="SM00905"/>
    </source>
</evidence>
<dbReference type="EMBL" id="JBHUEM010000013">
    <property type="protein sequence ID" value="MFD1736927.1"/>
    <property type="molecule type" value="Genomic_DNA"/>
</dbReference>
<dbReference type="PANTHER" id="PTHR42844:SF1">
    <property type="entry name" value="DIHYDRONEOPTERIN ALDOLASE 1-RELATED"/>
    <property type="match status" value="1"/>
</dbReference>
<organism evidence="8 9">
    <name type="scientific">Bacillus salitolerans</name>
    <dbReference type="NCBI Taxonomy" id="1437434"/>
    <lineage>
        <taxon>Bacteria</taxon>
        <taxon>Bacillati</taxon>
        <taxon>Bacillota</taxon>
        <taxon>Bacilli</taxon>
        <taxon>Bacillales</taxon>
        <taxon>Bacillaceae</taxon>
        <taxon>Bacillus</taxon>
    </lineage>
</organism>
<reference evidence="9" key="1">
    <citation type="journal article" date="2019" name="Int. J. Syst. Evol. Microbiol.">
        <title>The Global Catalogue of Microorganisms (GCM) 10K type strain sequencing project: providing services to taxonomists for standard genome sequencing and annotation.</title>
        <authorList>
            <consortium name="The Broad Institute Genomics Platform"/>
            <consortium name="The Broad Institute Genome Sequencing Center for Infectious Disease"/>
            <person name="Wu L."/>
            <person name="Ma J."/>
        </authorList>
    </citation>
    <scope>NUCLEOTIDE SEQUENCE [LARGE SCALE GENOMIC DNA]</scope>
    <source>
        <strain evidence="9">CCUG 49339</strain>
    </source>
</reference>
<dbReference type="CDD" id="cd00534">
    <property type="entry name" value="DHNA_DHNTPE"/>
    <property type="match status" value="1"/>
</dbReference>
<comment type="function">
    <text evidence="6">Catalyzes the conversion of 7,8-dihydroneopterin to 6-hydroxymethyl-7,8-dihydropterin.</text>
</comment>
<dbReference type="InterPro" id="IPR006156">
    <property type="entry name" value="Dihydroneopterin_aldolase"/>
</dbReference>
<dbReference type="PANTHER" id="PTHR42844">
    <property type="entry name" value="DIHYDRONEOPTERIN ALDOLASE 1-RELATED"/>
    <property type="match status" value="1"/>
</dbReference>
<gene>
    <name evidence="8" type="primary">folB</name>
    <name evidence="8" type="ORF">ACFSCX_10155</name>
</gene>
<dbReference type="Pfam" id="PF02152">
    <property type="entry name" value="FolB"/>
    <property type="match status" value="1"/>
</dbReference>
<proteinExistence type="inferred from homology"/>
<name>A0ABW4LP99_9BACI</name>
<accession>A0ABW4LP99</accession>
<comment type="caution">
    <text evidence="8">The sequence shown here is derived from an EMBL/GenBank/DDBJ whole genome shotgun (WGS) entry which is preliminary data.</text>
</comment>
<evidence type="ECO:0000256" key="5">
    <source>
        <dbReference type="ARBA" id="ARBA00023239"/>
    </source>
</evidence>
<dbReference type="Proteomes" id="UP001597214">
    <property type="component" value="Unassembled WGS sequence"/>
</dbReference>
<dbReference type="NCBIfam" id="TIGR00526">
    <property type="entry name" value="folB_dom"/>
    <property type="match status" value="1"/>
</dbReference>
<dbReference type="NCBIfam" id="TIGR00525">
    <property type="entry name" value="folB"/>
    <property type="match status" value="1"/>
</dbReference>
<dbReference type="SUPFAM" id="SSF55620">
    <property type="entry name" value="Tetrahydrobiopterin biosynthesis enzymes-like"/>
    <property type="match status" value="1"/>
</dbReference>
<dbReference type="EC" id="4.1.2.25" evidence="6"/>
<evidence type="ECO:0000256" key="2">
    <source>
        <dbReference type="ARBA" id="ARBA00005013"/>
    </source>
</evidence>
<dbReference type="GO" id="GO:0004150">
    <property type="term" value="F:dihydroneopterin aldolase activity"/>
    <property type="evidence" value="ECO:0007669"/>
    <property type="project" value="UniProtKB-EC"/>
</dbReference>
<evidence type="ECO:0000256" key="1">
    <source>
        <dbReference type="ARBA" id="ARBA00001353"/>
    </source>
</evidence>
<keyword evidence="4 6" id="KW-0289">Folate biosynthesis</keyword>
<sequence length="120" mass="13940">MDKIRLQQMLFYGYHGVLQEETKLGQRFIVDLALSLDLSKAGKSDDLNDTVNYFEVYNLCREIVEGEPKQLIEAVAEQICEEVLNRFMPIQECHIKFIKPDPPIPGYYQSVSVELTRRKT</sequence>
<feature type="domain" description="Dihydroneopterin aldolase/epimerase" evidence="7">
    <location>
        <begin position="4"/>
        <end position="117"/>
    </location>
</feature>
<dbReference type="SMART" id="SM00905">
    <property type="entry name" value="FolB"/>
    <property type="match status" value="1"/>
</dbReference>
<comment type="catalytic activity">
    <reaction evidence="1 6">
        <text>7,8-dihydroneopterin = 6-hydroxymethyl-7,8-dihydropterin + glycolaldehyde</text>
        <dbReference type="Rhea" id="RHEA:10540"/>
        <dbReference type="ChEBI" id="CHEBI:17001"/>
        <dbReference type="ChEBI" id="CHEBI:17071"/>
        <dbReference type="ChEBI" id="CHEBI:44841"/>
        <dbReference type="EC" id="4.1.2.25"/>
    </reaction>
</comment>
<dbReference type="RefSeq" id="WP_377928113.1">
    <property type="nucleotide sequence ID" value="NZ_JBHUEM010000013.1"/>
</dbReference>
<dbReference type="Gene3D" id="3.30.1130.10">
    <property type="match status" value="1"/>
</dbReference>
<evidence type="ECO:0000256" key="3">
    <source>
        <dbReference type="ARBA" id="ARBA00005708"/>
    </source>
</evidence>
<comment type="pathway">
    <text evidence="2 6">Cofactor biosynthesis; tetrahydrofolate biosynthesis; 2-amino-4-hydroxy-6-hydroxymethyl-7,8-dihydropteridine diphosphate from 7,8-dihydroneopterin triphosphate: step 3/4.</text>
</comment>
<comment type="similarity">
    <text evidence="3 6">Belongs to the DHNA family.</text>
</comment>
<keyword evidence="9" id="KW-1185">Reference proteome</keyword>
<keyword evidence="5 6" id="KW-0456">Lyase</keyword>
<evidence type="ECO:0000313" key="9">
    <source>
        <dbReference type="Proteomes" id="UP001597214"/>
    </source>
</evidence>
<dbReference type="InterPro" id="IPR006157">
    <property type="entry name" value="FolB_dom"/>
</dbReference>